<feature type="signal peptide" evidence="2">
    <location>
        <begin position="1"/>
        <end position="34"/>
    </location>
</feature>
<keyword evidence="6" id="KW-1185">Reference proteome</keyword>
<feature type="region of interest" description="Disordered" evidence="1">
    <location>
        <begin position="54"/>
        <end position="74"/>
    </location>
</feature>
<organism evidence="4 5">
    <name type="scientific">Prunus dulcis</name>
    <name type="common">Almond</name>
    <name type="synonym">Amygdalus dulcis</name>
    <dbReference type="NCBI Taxonomy" id="3755"/>
    <lineage>
        <taxon>Eukaryota</taxon>
        <taxon>Viridiplantae</taxon>
        <taxon>Streptophyta</taxon>
        <taxon>Embryophyta</taxon>
        <taxon>Tracheophyta</taxon>
        <taxon>Spermatophyta</taxon>
        <taxon>Magnoliopsida</taxon>
        <taxon>eudicotyledons</taxon>
        <taxon>Gunneridae</taxon>
        <taxon>Pentapetalae</taxon>
        <taxon>rosids</taxon>
        <taxon>fabids</taxon>
        <taxon>Rosales</taxon>
        <taxon>Rosaceae</taxon>
        <taxon>Amygdaloideae</taxon>
        <taxon>Amygdaleae</taxon>
        <taxon>Prunus</taxon>
    </lineage>
</organism>
<dbReference type="Proteomes" id="UP000327085">
    <property type="component" value="Chromosome 6"/>
</dbReference>
<reference evidence="3 6" key="3">
    <citation type="journal article" date="2022" name="G3 (Bethesda)">
        <title>Whole-genome sequence and methylome profiling of the almond [Prunus dulcis (Mill.) D.A. Webb] cultivar 'Nonpareil'.</title>
        <authorList>
            <person name="D'Amico-Willman K.M."/>
            <person name="Ouma W.Z."/>
            <person name="Meulia T."/>
            <person name="Sideli G.M."/>
            <person name="Gradziel T.M."/>
            <person name="Fresnedo-Ramirez J."/>
        </authorList>
    </citation>
    <scope>NUCLEOTIDE SEQUENCE [LARGE SCALE GENOMIC DNA]</scope>
    <source>
        <strain evidence="3">Clone GOH B32 T37-40</strain>
    </source>
</reference>
<keyword evidence="2" id="KW-0732">Signal</keyword>
<gene>
    <name evidence="4" type="ORF">ALMOND_2B020309</name>
    <name evidence="3" type="ORF">L3X38_035633</name>
</gene>
<sequence>MPPPGPGGPPGFGCLGALCSGICRLLSSCAYVLCCCCLFESCCGPMFGGGFGGPGGPGGGPGGPGGGPGGPPRF</sequence>
<dbReference type="Gramene" id="VVA12815">
    <property type="protein sequence ID" value="VVA12815"/>
    <property type="gene ID" value="Prudul26B020309"/>
</dbReference>
<evidence type="ECO:0000313" key="5">
    <source>
        <dbReference type="Proteomes" id="UP000327085"/>
    </source>
</evidence>
<dbReference type="AlphaFoldDB" id="A0A5E4EAX5"/>
<name>A0A5E4EAX5_PRUDU</name>
<accession>A0A5E4EAX5</accession>
<evidence type="ECO:0000313" key="4">
    <source>
        <dbReference type="EMBL" id="VVA12815.1"/>
    </source>
</evidence>
<dbReference type="InParanoid" id="A0A5E4EAX5"/>
<evidence type="ECO:0000256" key="1">
    <source>
        <dbReference type="SAM" id="MobiDB-lite"/>
    </source>
</evidence>
<feature type="chain" id="PRO_5044620377" description="Glycine-rich protein" evidence="2">
    <location>
        <begin position="35"/>
        <end position="74"/>
    </location>
</feature>
<reference evidence="5" key="2">
    <citation type="journal article" date="2020" name="Plant J.">
        <title>Transposons played a major role in the diversification between the closely related almond and peach genomes: results from the almond genome sequence.</title>
        <authorList>
            <person name="Alioto T."/>
            <person name="Alexiou K.G."/>
            <person name="Bardil A."/>
            <person name="Barteri F."/>
            <person name="Castanera R."/>
            <person name="Cruz F."/>
            <person name="Dhingra A."/>
            <person name="Duval H."/>
            <person name="Fernandez I Marti A."/>
            <person name="Frias L."/>
            <person name="Galan B."/>
            <person name="Garcia J.L."/>
            <person name="Howad W."/>
            <person name="Gomez-Garrido J."/>
            <person name="Gut M."/>
            <person name="Julca I."/>
            <person name="Morata J."/>
            <person name="Puigdomenech P."/>
            <person name="Ribeca P."/>
            <person name="Rubio Cabetas M.J."/>
            <person name="Vlasova A."/>
            <person name="Wirthensohn M."/>
            <person name="Garcia-Mas J."/>
            <person name="Gabaldon T."/>
            <person name="Casacuberta J.M."/>
            <person name="Arus P."/>
        </authorList>
    </citation>
    <scope>NUCLEOTIDE SEQUENCE [LARGE SCALE GENOMIC DNA]</scope>
    <source>
        <strain evidence="5">cv. Texas</strain>
    </source>
</reference>
<evidence type="ECO:0008006" key="7">
    <source>
        <dbReference type="Google" id="ProtNLM"/>
    </source>
</evidence>
<proteinExistence type="predicted"/>
<dbReference type="EMBL" id="JAJFAZ020000006">
    <property type="protein sequence ID" value="KAI5326559.1"/>
    <property type="molecule type" value="Genomic_DNA"/>
</dbReference>
<dbReference type="EMBL" id="CABIKO010000006">
    <property type="protein sequence ID" value="VVA12815.1"/>
    <property type="molecule type" value="Genomic_DNA"/>
</dbReference>
<reference evidence="4" key="1">
    <citation type="submission" date="2019-07" db="EMBL/GenBank/DDBJ databases">
        <authorList>
            <person name="Alioto T."/>
            <person name="Alioto T."/>
            <person name="Gomez Garrido J."/>
        </authorList>
    </citation>
    <scope>NUCLEOTIDE SEQUENCE</scope>
</reference>
<dbReference type="Proteomes" id="UP001054821">
    <property type="component" value="Chromosome 6"/>
</dbReference>
<evidence type="ECO:0000313" key="6">
    <source>
        <dbReference type="Proteomes" id="UP001054821"/>
    </source>
</evidence>
<dbReference type="OMA" id="CCCIFER"/>
<feature type="compositionally biased region" description="Gly residues" evidence="1">
    <location>
        <begin position="54"/>
        <end position="68"/>
    </location>
</feature>
<protein>
    <recommendedName>
        <fullName evidence="7">Glycine-rich protein</fullName>
    </recommendedName>
</protein>
<evidence type="ECO:0000313" key="3">
    <source>
        <dbReference type="EMBL" id="KAI5326559.1"/>
    </source>
</evidence>
<evidence type="ECO:0000256" key="2">
    <source>
        <dbReference type="SAM" id="SignalP"/>
    </source>
</evidence>